<dbReference type="OrthoDB" id="5851987at2759"/>
<dbReference type="RefSeq" id="XP_020307119.1">
    <property type="nucleotide sequence ID" value="XM_020449353.1"/>
</dbReference>
<feature type="region of interest" description="Disordered" evidence="1">
    <location>
        <begin position="1"/>
        <end position="63"/>
    </location>
</feature>
<dbReference type="InParanoid" id="A0A1S0UKS6"/>
<sequence>MEQQNAIASSDQQIRIRDDKKEGLMDRTQSSQKSVGRETTISEVKHGDTQGCDTNSTFSNNGT</sequence>
<dbReference type="AlphaFoldDB" id="A0A1S0UKS6"/>
<evidence type="ECO:0000313" key="2">
    <source>
        <dbReference type="EMBL" id="EJD76310.1"/>
    </source>
</evidence>
<dbReference type="CTD" id="31251461"/>
<proteinExistence type="predicted"/>
<reference evidence="2" key="1">
    <citation type="submission" date="2012-04" db="EMBL/GenBank/DDBJ databases">
        <title>The Genome Sequence of Loa loa.</title>
        <authorList>
            <consortium name="The Broad Institute Genome Sequencing Platform"/>
            <consortium name="Broad Institute Genome Sequencing Center for Infectious Disease"/>
            <person name="Nutman T.B."/>
            <person name="Fink D.L."/>
            <person name="Russ C."/>
            <person name="Young S."/>
            <person name="Zeng Q."/>
            <person name="Gargeya S."/>
            <person name="Alvarado L."/>
            <person name="Berlin A."/>
            <person name="Chapman S.B."/>
            <person name="Chen Z."/>
            <person name="Freedman E."/>
            <person name="Gellesch M."/>
            <person name="Goldberg J."/>
            <person name="Griggs A."/>
            <person name="Gujja S."/>
            <person name="Heilman E.R."/>
            <person name="Heiman D."/>
            <person name="Howarth C."/>
            <person name="Mehta T."/>
            <person name="Neiman D."/>
            <person name="Pearson M."/>
            <person name="Roberts A."/>
            <person name="Saif S."/>
            <person name="Shea T."/>
            <person name="Shenoy N."/>
            <person name="Sisk P."/>
            <person name="Stolte C."/>
            <person name="Sykes S."/>
            <person name="White J."/>
            <person name="Yandava C."/>
            <person name="Haas B."/>
            <person name="Henn M.R."/>
            <person name="Nusbaum C."/>
            <person name="Birren B."/>
        </authorList>
    </citation>
    <scope>NUCLEOTIDE SEQUENCE [LARGE SCALE GENOMIC DNA]</scope>
</reference>
<feature type="compositionally biased region" description="Polar residues" evidence="1">
    <location>
        <begin position="1"/>
        <end position="13"/>
    </location>
</feature>
<feature type="compositionally biased region" description="Polar residues" evidence="1">
    <location>
        <begin position="51"/>
        <end position="63"/>
    </location>
</feature>
<accession>A0A1S0UKS6</accession>
<organism evidence="2">
    <name type="scientific">Loa loa</name>
    <name type="common">Eye worm</name>
    <name type="synonym">Filaria loa</name>
    <dbReference type="NCBI Taxonomy" id="7209"/>
    <lineage>
        <taxon>Eukaryota</taxon>
        <taxon>Metazoa</taxon>
        <taxon>Ecdysozoa</taxon>
        <taxon>Nematoda</taxon>
        <taxon>Chromadorea</taxon>
        <taxon>Rhabditida</taxon>
        <taxon>Spirurina</taxon>
        <taxon>Spiruromorpha</taxon>
        <taxon>Filarioidea</taxon>
        <taxon>Onchocercidae</taxon>
        <taxon>Loa</taxon>
    </lineage>
</organism>
<dbReference type="EMBL" id="JH712079">
    <property type="protein sequence ID" value="EJD76310.1"/>
    <property type="molecule type" value="Genomic_DNA"/>
</dbReference>
<dbReference type="GeneID" id="31251461"/>
<protein>
    <submittedName>
        <fullName evidence="2">Uncharacterized protein</fullName>
    </submittedName>
</protein>
<name>A0A1S0UKS6_LOALO</name>
<evidence type="ECO:0000256" key="1">
    <source>
        <dbReference type="SAM" id="MobiDB-lite"/>
    </source>
</evidence>
<gene>
    <name evidence="2" type="ORF">LOAG_16703</name>
</gene>
<feature type="compositionally biased region" description="Polar residues" evidence="1">
    <location>
        <begin position="27"/>
        <end position="42"/>
    </location>
</feature>
<feature type="compositionally biased region" description="Basic and acidic residues" evidence="1">
    <location>
        <begin position="14"/>
        <end position="25"/>
    </location>
</feature>
<dbReference type="KEGG" id="loa:LOAG_16703"/>